<keyword evidence="8" id="KW-0813">Transport</keyword>
<evidence type="ECO:0000256" key="5">
    <source>
        <dbReference type="ARBA" id="ARBA00007769"/>
    </source>
</evidence>
<dbReference type="GO" id="GO:0000045">
    <property type="term" value="P:autophagosome assembly"/>
    <property type="evidence" value="ECO:0007669"/>
    <property type="project" value="TreeGrafter"/>
</dbReference>
<evidence type="ECO:0000256" key="16">
    <source>
        <dbReference type="ARBA" id="ARBA00023055"/>
    </source>
</evidence>
<dbReference type="GO" id="GO:0043495">
    <property type="term" value="F:protein-membrane adaptor activity"/>
    <property type="evidence" value="ECO:0007669"/>
    <property type="project" value="TreeGrafter"/>
</dbReference>
<dbReference type="PANTHER" id="PTHR13190">
    <property type="entry name" value="AUTOPHAGY-RELATED 2, ISOFORM A"/>
    <property type="match status" value="1"/>
</dbReference>
<keyword evidence="9" id="KW-0479">Metal-binding</keyword>
<dbReference type="GO" id="GO:0006099">
    <property type="term" value="P:tricarboxylic acid cycle"/>
    <property type="evidence" value="ECO:0007669"/>
    <property type="project" value="InterPro"/>
</dbReference>
<dbReference type="GO" id="GO:0051287">
    <property type="term" value="F:NAD binding"/>
    <property type="evidence" value="ECO:0007669"/>
    <property type="project" value="InterPro"/>
</dbReference>
<evidence type="ECO:0000256" key="1">
    <source>
        <dbReference type="ARBA" id="ARBA00001936"/>
    </source>
</evidence>
<dbReference type="InterPro" id="IPR026849">
    <property type="entry name" value="ATG2"/>
</dbReference>
<dbReference type="GO" id="GO:0000287">
    <property type="term" value="F:magnesium ion binding"/>
    <property type="evidence" value="ECO:0007669"/>
    <property type="project" value="InterPro"/>
</dbReference>
<keyword evidence="16" id="KW-0445">Lipid transport</keyword>
<dbReference type="GO" id="GO:0006869">
    <property type="term" value="P:lipid transport"/>
    <property type="evidence" value="ECO:0007669"/>
    <property type="project" value="UniProtKB-KW"/>
</dbReference>
<feature type="domain" description="Isopropylmalate dehydrogenase-like" evidence="21">
    <location>
        <begin position="2023"/>
        <end position="2348"/>
    </location>
</feature>
<organism evidence="22 23">
    <name type="scientific">Musa balbisiana</name>
    <name type="common">Banana</name>
    <dbReference type="NCBI Taxonomy" id="52838"/>
    <lineage>
        <taxon>Eukaryota</taxon>
        <taxon>Viridiplantae</taxon>
        <taxon>Streptophyta</taxon>
        <taxon>Embryophyta</taxon>
        <taxon>Tracheophyta</taxon>
        <taxon>Spermatophyta</taxon>
        <taxon>Magnoliopsida</taxon>
        <taxon>Liliopsida</taxon>
        <taxon>Zingiberales</taxon>
        <taxon>Musaceae</taxon>
        <taxon>Musa</taxon>
    </lineage>
</organism>
<keyword evidence="11" id="KW-0460">Magnesium</keyword>
<evidence type="ECO:0000313" key="22">
    <source>
        <dbReference type="EMBL" id="THU53859.1"/>
    </source>
</evidence>
<dbReference type="Gene3D" id="3.40.718.10">
    <property type="entry name" value="Isopropylmalate Dehydrogenase"/>
    <property type="match status" value="1"/>
</dbReference>
<comment type="catalytic activity">
    <reaction evidence="19">
        <text>a 1,2-diacyl-sn-glycero-3-phosphoethanolamine(in) = a 1,2-diacyl-sn-glycero-3-phosphoethanolamine(out)</text>
        <dbReference type="Rhea" id="RHEA:38895"/>
        <dbReference type="ChEBI" id="CHEBI:64612"/>
    </reaction>
</comment>
<evidence type="ECO:0000256" key="2">
    <source>
        <dbReference type="ARBA" id="ARBA00001946"/>
    </source>
</evidence>
<dbReference type="GO" id="GO:0034045">
    <property type="term" value="C:phagophore assembly site membrane"/>
    <property type="evidence" value="ECO:0007669"/>
    <property type="project" value="UniProtKB-SubCell"/>
</dbReference>
<dbReference type="InterPro" id="IPR024084">
    <property type="entry name" value="IsoPropMal-DH-like_dom"/>
</dbReference>
<dbReference type="GO" id="GO:0034727">
    <property type="term" value="P:piecemeal microautophagy of the nucleus"/>
    <property type="evidence" value="ECO:0007669"/>
    <property type="project" value="TreeGrafter"/>
</dbReference>
<dbReference type="STRING" id="52838.A0A4S8IZ21"/>
<comment type="subcellular location">
    <subcellularLocation>
        <location evidence="3">Endoplasmic reticulum membrane</location>
        <topology evidence="3">Peripheral membrane protein</topology>
    </subcellularLocation>
    <subcellularLocation>
        <location evidence="4">Preautophagosomal structure membrane</location>
        <topology evidence="4">Peripheral membrane protein</topology>
    </subcellularLocation>
</comment>
<dbReference type="GO" id="GO:0061908">
    <property type="term" value="C:phagophore"/>
    <property type="evidence" value="ECO:0007669"/>
    <property type="project" value="TreeGrafter"/>
</dbReference>
<evidence type="ECO:0000256" key="6">
    <source>
        <dbReference type="ARBA" id="ARBA00009714"/>
    </source>
</evidence>
<keyword evidence="17" id="KW-0472">Membrane</keyword>
<evidence type="ECO:0000256" key="9">
    <source>
        <dbReference type="ARBA" id="ARBA00022723"/>
    </source>
</evidence>
<gene>
    <name evidence="22" type="ORF">C4D60_Mb10t18840</name>
</gene>
<dbReference type="EMBL" id="PYDT01000008">
    <property type="protein sequence ID" value="THU53859.1"/>
    <property type="molecule type" value="Genomic_DNA"/>
</dbReference>
<dbReference type="GO" id="GO:0006102">
    <property type="term" value="P:isocitrate metabolic process"/>
    <property type="evidence" value="ECO:0007669"/>
    <property type="project" value="UniProtKB-ARBA"/>
</dbReference>
<dbReference type="InterPro" id="IPR019818">
    <property type="entry name" value="IsoCit/isopropylmalate_DH_CS"/>
</dbReference>
<name>A0A4S8IZ21_MUSBA</name>
<proteinExistence type="inferred from homology"/>
<evidence type="ECO:0000256" key="8">
    <source>
        <dbReference type="ARBA" id="ARBA00022448"/>
    </source>
</evidence>
<evidence type="ECO:0000256" key="11">
    <source>
        <dbReference type="ARBA" id="ARBA00022842"/>
    </source>
</evidence>
<keyword evidence="12" id="KW-0809">Transit peptide</keyword>
<comment type="catalytic activity">
    <reaction evidence="18">
        <text>a 1,2-diacyl-sn-glycero-3-phospho-L-serine(in) = a 1,2-diacyl-sn-glycero-3-phospho-L-serine(out)</text>
        <dbReference type="Rhea" id="RHEA:38663"/>
        <dbReference type="ChEBI" id="CHEBI:57262"/>
    </reaction>
</comment>
<dbReference type="PROSITE" id="PS00470">
    <property type="entry name" value="IDH_IMDH"/>
    <property type="match status" value="1"/>
</dbReference>
<dbReference type="GO" id="GO:0016616">
    <property type="term" value="F:oxidoreductase activity, acting on the CH-OH group of donors, NAD or NADP as acceptor"/>
    <property type="evidence" value="ECO:0007669"/>
    <property type="project" value="InterPro"/>
</dbReference>
<comment type="cofactor">
    <cofactor evidence="1">
        <name>Mn(2+)</name>
        <dbReference type="ChEBI" id="CHEBI:29035"/>
    </cofactor>
</comment>
<comment type="similarity">
    <text evidence="5">Belongs to the isocitrate and isopropylmalate dehydrogenases family.</text>
</comment>
<dbReference type="FunFam" id="3.40.718.10:FF:000003">
    <property type="entry name" value="Isocitrate dehydrogenase [NAD] subunit, mitochondrial"/>
    <property type="match status" value="1"/>
</dbReference>
<comment type="caution">
    <text evidence="22">The sequence shown here is derived from an EMBL/GenBank/DDBJ whole genome shotgun (WGS) entry which is preliminary data.</text>
</comment>
<dbReference type="Proteomes" id="UP000317650">
    <property type="component" value="Chromosome 10"/>
</dbReference>
<dbReference type="GO" id="GO:0000422">
    <property type="term" value="P:autophagy of mitochondrion"/>
    <property type="evidence" value="ECO:0007669"/>
    <property type="project" value="TreeGrafter"/>
</dbReference>
<dbReference type="GO" id="GO:0032266">
    <property type="term" value="F:phosphatidylinositol-3-phosphate binding"/>
    <property type="evidence" value="ECO:0007669"/>
    <property type="project" value="TreeGrafter"/>
</dbReference>
<evidence type="ECO:0000256" key="19">
    <source>
        <dbReference type="ARBA" id="ARBA00024615"/>
    </source>
</evidence>
<dbReference type="GO" id="GO:0061709">
    <property type="term" value="P:reticulophagy"/>
    <property type="evidence" value="ECO:0007669"/>
    <property type="project" value="TreeGrafter"/>
</dbReference>
<accession>A0A4S8IZ21</accession>
<dbReference type="SUPFAM" id="SSF53659">
    <property type="entry name" value="Isocitrate/Isopropylmalate dehydrogenase-like"/>
    <property type="match status" value="1"/>
</dbReference>
<dbReference type="GO" id="GO:0061723">
    <property type="term" value="P:glycophagy"/>
    <property type="evidence" value="ECO:0007669"/>
    <property type="project" value="TreeGrafter"/>
</dbReference>
<evidence type="ECO:0000256" key="7">
    <source>
        <dbReference type="ARBA" id="ARBA00018070"/>
    </source>
</evidence>
<keyword evidence="13" id="KW-0560">Oxidoreductase</keyword>
<evidence type="ECO:0000256" key="15">
    <source>
        <dbReference type="ARBA" id="ARBA00023027"/>
    </source>
</evidence>
<evidence type="ECO:0000256" key="10">
    <source>
        <dbReference type="ARBA" id="ARBA00022824"/>
    </source>
</evidence>
<comment type="cofactor">
    <cofactor evidence="2">
        <name>Mg(2+)</name>
        <dbReference type="ChEBI" id="CHEBI:18420"/>
    </cofactor>
</comment>
<evidence type="ECO:0000259" key="21">
    <source>
        <dbReference type="SMART" id="SM01329"/>
    </source>
</evidence>
<evidence type="ECO:0000256" key="18">
    <source>
        <dbReference type="ARBA" id="ARBA00024479"/>
    </source>
</evidence>
<dbReference type="PANTHER" id="PTHR13190:SF1">
    <property type="entry name" value="AUTOPHAGY-RELATED 2, ISOFORM A"/>
    <property type="match status" value="1"/>
</dbReference>
<comment type="similarity">
    <text evidence="6">Belongs to the ATG2 family.</text>
</comment>
<evidence type="ECO:0000256" key="13">
    <source>
        <dbReference type="ARBA" id="ARBA00023002"/>
    </source>
</evidence>
<evidence type="ECO:0000256" key="17">
    <source>
        <dbReference type="ARBA" id="ARBA00023136"/>
    </source>
</evidence>
<keyword evidence="23" id="KW-1185">Reference proteome</keyword>
<evidence type="ECO:0000256" key="3">
    <source>
        <dbReference type="ARBA" id="ARBA00004406"/>
    </source>
</evidence>
<evidence type="ECO:0000256" key="20">
    <source>
        <dbReference type="SAM" id="MobiDB-lite"/>
    </source>
</evidence>
<reference evidence="22 23" key="1">
    <citation type="journal article" date="2019" name="Nat. Plants">
        <title>Genome sequencing of Musa balbisiana reveals subgenome evolution and function divergence in polyploid bananas.</title>
        <authorList>
            <person name="Yao X."/>
        </authorList>
    </citation>
    <scope>NUCLEOTIDE SEQUENCE [LARGE SCALE GENOMIC DNA]</scope>
    <source>
        <strain evidence="23">cv. DH-PKW</strain>
        <tissue evidence="22">Leaves</tissue>
    </source>
</reference>
<protein>
    <recommendedName>
        <fullName evidence="7">Autophagy-related protein 2</fullName>
    </recommendedName>
</protein>
<feature type="region of interest" description="Disordered" evidence="20">
    <location>
        <begin position="1684"/>
        <end position="1706"/>
    </location>
</feature>
<dbReference type="NCBIfam" id="TIGR00175">
    <property type="entry name" value="mito_nad_idh"/>
    <property type="match status" value="1"/>
</dbReference>
<keyword evidence="14" id="KW-0072">Autophagy</keyword>
<evidence type="ECO:0000256" key="14">
    <source>
        <dbReference type="ARBA" id="ARBA00023006"/>
    </source>
</evidence>
<sequence>MFSGWDFSRSGAIKRVCKFLLKKKLGEVILGDIDLDQLDVQLSTGTIHLSDLALNVDFLNQKIAGAPIVVKEGSLKSLSIKIPWKLRNCEIEVDELELVLGPFSESNIPPTDADCSPLSHDGQQCISTNIDKIEPGPSQDSYSSIPVDVHEGVKTIAKIVKWILTSFHVRLKGIIVAFDPRSGLDESGAMFHRLLVFRIKEIEFGTCVSKDSMAKLMNFVKFQEANLEFLQMDDIDGGPELHSVTGRSFNKRCLGCGTIPVLTGVSGGFSGTLNLSIPWKNGSLDIQKVDADVSVDPMELRLEPSCIEWVIAMWQTLTTIGASSSWTHYHQAADSSSLNCRSHDRLSMSHTIYLDADGETSLKDSEFRSINSTITPERALDPLVMRNVIHNWVPEYVYQEDKSELEPDYGASIDQFFECFDGMRSSHAYSASSGIWNWTCSVFNAISVASNLASGMGDVPKEQHVETSLRAVIADISVILFLSDEQQYLHGSNKFIDPSMSELSSESYMSCLSSMNTNVSTVSEVNPVNRKMHYLAVRCQNVVLDLETYSQDTKFNASVKHIEVDAYHDTGNCDAGISSNNCKNDSNEQMFLSHYLQEKVQGSLPPFPFHIQYHASESAVEDNAVNGLVQVRLLESFGDCSCRFNVNSKTSNGVSMTLTSFVIDLPPFVLWVHFNLFIVLLDLFNRVVSSLKENNVSENVQPNMQHKRNMISSPDVAETGISSSIATVSPRASFQGNIIIPQARIIICFPSEYYGDFRNSTLLDNLIILEHSLPLNTEETSGVLKVPKVTSARDQSCTPSSSLHLSIKNFDIYMVKSSVENALDDQICNLDSQLFCAVKILSVKGLTHSGVTMLWQKGPVTGTWMADRAWSLASSRDQNSNKIIGKGSEFSVSSGENLEETSSNIRQELILSSAFLLHIRSSYVWINLDNHDYKFLVCLLNNVIDKCSRESNSMDTSTDMGMKNEQMSLRSSNISQTSILVECNAIDTCIRLNELVEVSRPLQKDLQGSWSCFKLKIEKFELLSVSNIGGKEDAKLLWLNHGEGDLWGSICSSDEKACAIRQDLPLITCRNSAMRRGNGEGANTLAFGPAGTVVTHIWNPQLHQSYTSIIVRCGTVIAPGGRLDWITAVCLFFSSPPRGKGNPEDDGKTQVSFLLDLVDVALSYEPQNKQFQVNSEVPGLDHNFHVELNKEKDEGCTACLLAAASLSLSVHTKSDPTTNYDIHIKDIGLLISESFGSITDIDGYCISYLQKARYSKVAQVSLLQAILRIRGMFWEIECEESHIDLESCHDTTSGLFRLIAQLQQLYAPDVEDALIHLQSRWDTVQQTDMDQNTSYLADPVSSNSVDLGSGLSTSNKECQAYGLLDDILENALECHPNSDHCGIQSHVSCEQCKLGDILNVNASRAGDAFAANYADSSCSSGVEAFQNQSDNEKSTPQVIESYYATDILPSFPLCVGNQSHCEDNRCALDISFHRDTEYRRGGWYFDDCLTIVEDHISTILNQPDGKYLQQGELESDNSNSADCCLLKGRILLKNMDARWRMYAGVDWYKPEAVPTCSVNSNGRDGSLCLELSLAGLYIQYDIYPEGETNVSKLSLSVHDFNLYDRSKNAPWKMVLGNYHSKDHPRESCAKSLILNLEAVRPNPLTPLEDYRLHLELLPLRLHLDQSQLNFLIIFFGKESFDDPSPVSPNNLDESDMSKASGRSDQTIKPGETGIDLQLKHVCAIGVYGWNNICQTVVGQWLEDIAHNQVRELLKGLPPVKSLFAVSSGASKLVSLPVKSYKKDHKLLKGMQRGAMAFIKSISVEAVGLGVHLAAGAHEILLQTEYFLTSIPMSVPLSEIKRKKTDVRSNQPENAQEGIQQAYESLSDGFGRTASAILGTPLKSYQRGAGAGSALATAIRGAPAAAIAPFSASARAVHCTLLGLRNRYAIPYHTGVSRLAQYDSVPAYRASCWLICFSNLLYDCILLVLVSWSYRRADYCTSMVLVSIARKIFRRLSVNQIPGRIYPSLGQPFYSAASPSEPIRATLFPGDGIGPEIAEAVKQVFGAAEVPIEWEEHSVSDKVDPRTESFLTWESLESVRRNGVGLKGPMATPIGKGHRSLNLTLRKELGLYANVRPCQSLPGYKTRYDDVNLVTIRENTEGEYSGLEHQVVRGVVESLKIITRQASLRVAEYAFHYAKANGRQRVSAIHKANIMRKTDGLFLKCCREVAEKYPEITYEEVIIDNCCMMLVKNPALFDVLVMPNLYGDIISDLCAGLIGGLGLTPSCNIGEGGIALAEAVHGSAPDIAGKNLANPTALLLSSVMMLRHLKLNNKADQIQNAILSTIAEGKYRTVDLGGSSSTTDFTKAVCDHL</sequence>
<dbReference type="SMART" id="SM01329">
    <property type="entry name" value="Iso_dh"/>
    <property type="match status" value="1"/>
</dbReference>
<keyword evidence="10" id="KW-0256">Endoplasmic reticulum</keyword>
<evidence type="ECO:0000313" key="23">
    <source>
        <dbReference type="Proteomes" id="UP000317650"/>
    </source>
</evidence>
<keyword evidence="15" id="KW-0520">NAD</keyword>
<evidence type="ECO:0000256" key="4">
    <source>
        <dbReference type="ARBA" id="ARBA00004623"/>
    </source>
</evidence>
<dbReference type="Pfam" id="PF13329">
    <property type="entry name" value="ATG2_CAD"/>
    <property type="match status" value="4"/>
</dbReference>
<dbReference type="GO" id="GO:0005789">
    <property type="term" value="C:endoplasmic reticulum membrane"/>
    <property type="evidence" value="ECO:0007669"/>
    <property type="project" value="UniProtKB-SubCell"/>
</dbReference>
<dbReference type="InterPro" id="IPR004434">
    <property type="entry name" value="Isocitrate_DH_NAD"/>
</dbReference>
<evidence type="ECO:0000256" key="12">
    <source>
        <dbReference type="ARBA" id="ARBA00022946"/>
    </source>
</evidence>
<dbReference type="Pfam" id="PF00180">
    <property type="entry name" value="Iso_dh"/>
    <property type="match status" value="1"/>
</dbReference>